<evidence type="ECO:0000256" key="4">
    <source>
        <dbReference type="ARBA" id="ARBA00022519"/>
    </source>
</evidence>
<keyword evidence="2" id="KW-0813">Transport</keyword>
<sequence length="735" mass="79930">MGAAMNGKPTLPNLGMLAVFARLHEVKADPEGLARRWDVREDFDSSRLLWGLDDLGFDARLVEGGVDKLRRAALPALALTRSGRAVLVGKMDADVVHVQREPDQPPQAVPAADFAGEFANTWIEASRSVASLTDGTANAGVSAFGFGWFWQAIKKYKAELTQVLLASFVVQIFALVTPLAFQVVIDKVLTHRSQATLVVMLVALAGVALFEAMLTGLRQYLLSHTTNRVDVELGARMFRHLMRLPMSYFNSRRAGDVIASMRELETARNFLTGQALTAWLDLFFAMVFLAVMFYYSPLLTIIVICFLPIFFGASYVISPMLRKKLEDKFALGADNQAFLVETIGAMETLKGQAVEANWQRRWESRLVRYAVAAFESGHTGNWTNQVINLTSKVLTVVLLGVGAMQVIDGNLTVGGLIAFNMLSGRVNAPIIKLSSLWQEFQQMRVAVKRLGAIMDTPTEAGQFSDQTQRAAIQGFVRFDRVSFAYQADGAEVLSDVSFSVPAGEVVGVVGVSGAGKTTLIRQLQRLYSPTGGRITIDGIDLATVDTAWLRSQVGVVSQDAALMNMSVRDNIAISDPGLSLEAVIAAAELAGAHDFINALPQGYDTVIGERGSLLSGGQRARIAIARALATNPRLLLLDEATASLDYESERVIHDNLERICAGRTVFIVAHRLSTLRLADRILVLDGGQLVEQGHHTELITGAGKYRGLFEASRVLETLTIKHKAPVQPLPGAAHV</sequence>
<dbReference type="InterPro" id="IPR027417">
    <property type="entry name" value="P-loop_NTPase"/>
</dbReference>
<dbReference type="PROSITE" id="PS50929">
    <property type="entry name" value="ABC_TM1F"/>
    <property type="match status" value="1"/>
</dbReference>
<dbReference type="Gene3D" id="3.40.50.300">
    <property type="entry name" value="P-loop containing nucleotide triphosphate hydrolases"/>
    <property type="match status" value="1"/>
</dbReference>
<dbReference type="NCBIfam" id="TIGR01846">
    <property type="entry name" value="type_I_sec_HlyB"/>
    <property type="match status" value="1"/>
</dbReference>
<evidence type="ECO:0000256" key="1">
    <source>
        <dbReference type="ARBA" id="ARBA00004651"/>
    </source>
</evidence>
<evidence type="ECO:0000259" key="17">
    <source>
        <dbReference type="PROSITE" id="PS50929"/>
    </source>
</evidence>
<dbReference type="GO" id="GO:0030253">
    <property type="term" value="P:protein secretion by the type I secretion system"/>
    <property type="evidence" value="ECO:0007669"/>
    <property type="project" value="InterPro"/>
</dbReference>
<evidence type="ECO:0000256" key="7">
    <source>
        <dbReference type="ARBA" id="ARBA00022741"/>
    </source>
</evidence>
<protein>
    <recommendedName>
        <fullName evidence="13">Cyclolysin secretion/processing ATP-binding protein CyaB</fullName>
    </recommendedName>
</protein>
<reference evidence="19" key="1">
    <citation type="submission" date="2016-09" db="EMBL/GenBank/DDBJ databases">
        <authorList>
            <person name="Capua I."/>
            <person name="De Benedictis P."/>
            <person name="Joannis T."/>
            <person name="Lombin L.H."/>
            <person name="Cattoli G."/>
        </authorList>
    </citation>
    <scope>NUCLEOTIDE SEQUENCE</scope>
    <source>
        <strain evidence="19">B9</strain>
    </source>
</reference>
<dbReference type="GO" id="GO:0008233">
    <property type="term" value="F:peptidase activity"/>
    <property type="evidence" value="ECO:0007669"/>
    <property type="project" value="InterPro"/>
</dbReference>
<dbReference type="GO" id="GO:0030256">
    <property type="term" value="C:type I protein secretion system complex"/>
    <property type="evidence" value="ECO:0007669"/>
    <property type="project" value="InterPro"/>
</dbReference>
<keyword evidence="10 14" id="KW-0472">Membrane</keyword>
<keyword evidence="6" id="KW-0354">Hemolysis</keyword>
<keyword evidence="7" id="KW-0547">Nucleotide-binding</keyword>
<proteinExistence type="inferred from homology"/>
<dbReference type="GO" id="GO:0031640">
    <property type="term" value="P:killing of cells of another organism"/>
    <property type="evidence" value="ECO:0007669"/>
    <property type="project" value="UniProtKB-KW"/>
</dbReference>
<dbReference type="PROSITE" id="PS00211">
    <property type="entry name" value="ABC_TRANSPORTER_1"/>
    <property type="match status" value="1"/>
</dbReference>
<dbReference type="InterPro" id="IPR001763">
    <property type="entry name" value="Rhodanese-like_dom"/>
</dbReference>
<dbReference type="InterPro" id="IPR003439">
    <property type="entry name" value="ABC_transporter-like_ATP-bd"/>
</dbReference>
<dbReference type="PROSITE" id="PS50893">
    <property type="entry name" value="ABC_TRANSPORTER_2"/>
    <property type="match status" value="1"/>
</dbReference>
<dbReference type="Pfam" id="PF00005">
    <property type="entry name" value="ABC_tran"/>
    <property type="match status" value="1"/>
</dbReference>
<feature type="domain" description="ABC transporter" evidence="16">
    <location>
        <begin position="476"/>
        <end position="711"/>
    </location>
</feature>
<evidence type="ECO:0000256" key="5">
    <source>
        <dbReference type="ARBA" id="ARBA00022692"/>
    </source>
</evidence>
<dbReference type="SMART" id="SM00382">
    <property type="entry name" value="AAA"/>
    <property type="match status" value="1"/>
</dbReference>
<keyword evidence="8 19" id="KW-0067">ATP-binding</keyword>
<feature type="transmembrane region" description="Helical" evidence="14">
    <location>
        <begin position="197"/>
        <end position="217"/>
    </location>
</feature>
<evidence type="ECO:0000259" key="16">
    <source>
        <dbReference type="PROSITE" id="PS50893"/>
    </source>
</evidence>
<evidence type="ECO:0000256" key="3">
    <source>
        <dbReference type="ARBA" id="ARBA00022475"/>
    </source>
</evidence>
<feature type="transmembrane region" description="Helical" evidence="14">
    <location>
        <begin position="270"/>
        <end position="295"/>
    </location>
</feature>
<dbReference type="EMBL" id="FMSH01000492">
    <property type="protein sequence ID" value="SCU97042.1"/>
    <property type="molecule type" value="Genomic_DNA"/>
</dbReference>
<dbReference type="GO" id="GO:0034040">
    <property type="term" value="F:ATPase-coupled lipid transmembrane transporter activity"/>
    <property type="evidence" value="ECO:0007669"/>
    <property type="project" value="TreeGrafter"/>
</dbReference>
<evidence type="ECO:0000256" key="9">
    <source>
        <dbReference type="ARBA" id="ARBA00022989"/>
    </source>
</evidence>
<accession>A0A1K0IQH6</accession>
<evidence type="ECO:0000313" key="19">
    <source>
        <dbReference type="EMBL" id="SCU97042.1"/>
    </source>
</evidence>
<evidence type="ECO:0000256" key="10">
    <source>
        <dbReference type="ARBA" id="ARBA00023136"/>
    </source>
</evidence>
<evidence type="ECO:0000256" key="11">
    <source>
        <dbReference type="ARBA" id="ARBA00055355"/>
    </source>
</evidence>
<dbReference type="InterPro" id="IPR011527">
    <property type="entry name" value="ABC1_TM_dom"/>
</dbReference>
<dbReference type="GO" id="GO:0016887">
    <property type="term" value="F:ATP hydrolysis activity"/>
    <property type="evidence" value="ECO:0007669"/>
    <property type="project" value="InterPro"/>
</dbReference>
<dbReference type="FunFam" id="3.40.50.300:FF:000299">
    <property type="entry name" value="ABC transporter ATP-binding protein/permease"/>
    <property type="match status" value="1"/>
</dbReference>
<dbReference type="PROSITE" id="PS50990">
    <property type="entry name" value="PEPTIDASE_C39"/>
    <property type="match status" value="1"/>
</dbReference>
<dbReference type="InterPro" id="IPR005074">
    <property type="entry name" value="Peptidase_C39"/>
</dbReference>
<name>A0A1K0IQH6_CUPNE</name>
<dbReference type="InterPro" id="IPR017871">
    <property type="entry name" value="ABC_transporter-like_CS"/>
</dbReference>
<dbReference type="InterPro" id="IPR039421">
    <property type="entry name" value="Type_1_exporter"/>
</dbReference>
<organism evidence="19">
    <name type="scientific">Cupriavidus necator</name>
    <name type="common">Alcaligenes eutrophus</name>
    <name type="synonym">Ralstonia eutropha</name>
    <dbReference type="NCBI Taxonomy" id="106590"/>
    <lineage>
        <taxon>Bacteria</taxon>
        <taxon>Pseudomonadati</taxon>
        <taxon>Pseudomonadota</taxon>
        <taxon>Betaproteobacteria</taxon>
        <taxon>Burkholderiales</taxon>
        <taxon>Burkholderiaceae</taxon>
        <taxon>Cupriavidus</taxon>
    </lineage>
</organism>
<keyword evidence="6" id="KW-0204">Cytolysis</keyword>
<dbReference type="GO" id="GO:0140359">
    <property type="term" value="F:ABC-type transporter activity"/>
    <property type="evidence" value="ECO:0007669"/>
    <property type="project" value="InterPro"/>
</dbReference>
<dbReference type="AlphaFoldDB" id="A0A1K0IQH6"/>
<dbReference type="InterPro" id="IPR003593">
    <property type="entry name" value="AAA+_ATPase"/>
</dbReference>
<evidence type="ECO:0000256" key="6">
    <source>
        <dbReference type="ARBA" id="ARBA00022735"/>
    </source>
</evidence>
<evidence type="ECO:0000256" key="2">
    <source>
        <dbReference type="ARBA" id="ARBA00022448"/>
    </source>
</evidence>
<feature type="domain" description="Rhodanese" evidence="15">
    <location>
        <begin position="45"/>
        <end position="78"/>
    </location>
</feature>
<evidence type="ECO:0000259" key="15">
    <source>
        <dbReference type="PROSITE" id="PS50206"/>
    </source>
</evidence>
<feature type="domain" description="ABC transmembrane type-1" evidence="17">
    <location>
        <begin position="163"/>
        <end position="442"/>
    </location>
</feature>
<dbReference type="Pfam" id="PF00664">
    <property type="entry name" value="ABC_membrane"/>
    <property type="match status" value="1"/>
</dbReference>
<evidence type="ECO:0000256" key="8">
    <source>
        <dbReference type="ARBA" id="ARBA00022840"/>
    </source>
</evidence>
<dbReference type="PROSITE" id="PS50206">
    <property type="entry name" value="RHODANESE_3"/>
    <property type="match status" value="1"/>
</dbReference>
<keyword evidence="9 14" id="KW-1133">Transmembrane helix</keyword>
<dbReference type="SUPFAM" id="SSF90123">
    <property type="entry name" value="ABC transporter transmembrane region"/>
    <property type="match status" value="1"/>
</dbReference>
<comment type="similarity">
    <text evidence="12">Belongs to the ABC transporter superfamily. Cyclolysin exporter (TC 3.A.1.109.2) family.</text>
</comment>
<gene>
    <name evidence="19" type="primary">apxIB</name>
    <name evidence="19" type="ORF">CNECB9_5410012</name>
</gene>
<dbReference type="GO" id="GO:0006508">
    <property type="term" value="P:proteolysis"/>
    <property type="evidence" value="ECO:0007669"/>
    <property type="project" value="InterPro"/>
</dbReference>
<dbReference type="InterPro" id="IPR010132">
    <property type="entry name" value="ATPase_T1SS_HlyB"/>
</dbReference>
<feature type="transmembrane region" description="Helical" evidence="14">
    <location>
        <begin position="301"/>
        <end position="321"/>
    </location>
</feature>
<comment type="subcellular location">
    <subcellularLocation>
        <location evidence="1">Cell membrane</location>
        <topology evidence="1">Multi-pass membrane protein</topology>
    </subcellularLocation>
</comment>
<evidence type="ECO:0000259" key="18">
    <source>
        <dbReference type="PROSITE" id="PS50990"/>
    </source>
</evidence>
<dbReference type="GO" id="GO:0005524">
    <property type="term" value="F:ATP binding"/>
    <property type="evidence" value="ECO:0007669"/>
    <property type="project" value="UniProtKB-KW"/>
</dbReference>
<dbReference type="InterPro" id="IPR036640">
    <property type="entry name" value="ABC1_TM_sf"/>
</dbReference>
<keyword evidence="4" id="KW-0997">Cell inner membrane</keyword>
<dbReference type="GO" id="GO:0005886">
    <property type="term" value="C:plasma membrane"/>
    <property type="evidence" value="ECO:0007669"/>
    <property type="project" value="UniProtKB-SubCell"/>
</dbReference>
<feature type="domain" description="Peptidase C39" evidence="18">
    <location>
        <begin position="6"/>
        <end position="125"/>
    </location>
</feature>
<comment type="function">
    <text evidence="11">Involved in the export of calmodulin-sensitive adenylate cyclase-hemolysin (cyclolysin).</text>
</comment>
<dbReference type="Gene3D" id="1.20.1560.10">
    <property type="entry name" value="ABC transporter type 1, transmembrane domain"/>
    <property type="match status" value="1"/>
</dbReference>
<dbReference type="PANTHER" id="PTHR24221:SF647">
    <property type="entry name" value="BLL6336 PROTEIN"/>
    <property type="match status" value="1"/>
</dbReference>
<keyword evidence="5 14" id="KW-0812">Transmembrane</keyword>
<dbReference type="Gene3D" id="3.90.70.10">
    <property type="entry name" value="Cysteine proteinases"/>
    <property type="match status" value="1"/>
</dbReference>
<keyword evidence="3" id="KW-1003">Cell membrane</keyword>
<evidence type="ECO:0000256" key="12">
    <source>
        <dbReference type="ARBA" id="ARBA00061173"/>
    </source>
</evidence>
<evidence type="ECO:0000256" key="14">
    <source>
        <dbReference type="SAM" id="Phobius"/>
    </source>
</evidence>
<feature type="transmembrane region" description="Helical" evidence="14">
    <location>
        <begin position="163"/>
        <end position="185"/>
    </location>
</feature>
<dbReference type="SUPFAM" id="SSF52540">
    <property type="entry name" value="P-loop containing nucleoside triphosphate hydrolases"/>
    <property type="match status" value="1"/>
</dbReference>
<dbReference type="PANTHER" id="PTHR24221">
    <property type="entry name" value="ATP-BINDING CASSETTE SUB-FAMILY B"/>
    <property type="match status" value="1"/>
</dbReference>
<evidence type="ECO:0000256" key="13">
    <source>
        <dbReference type="ARBA" id="ARBA00072252"/>
    </source>
</evidence>
<dbReference type="CDD" id="cd18588">
    <property type="entry name" value="ABC_6TM_CyaB_HlyB_like"/>
    <property type="match status" value="1"/>
</dbReference>